<evidence type="ECO:0000256" key="1">
    <source>
        <dbReference type="ARBA" id="ARBA00023002"/>
    </source>
</evidence>
<keyword evidence="5" id="KW-1185">Reference proteome</keyword>
<dbReference type="EMBL" id="RJKN01000002">
    <property type="protein sequence ID" value="ROP45023.1"/>
    <property type="molecule type" value="Genomic_DNA"/>
</dbReference>
<reference evidence="4 5" key="1">
    <citation type="journal article" date="2015" name="Stand. Genomic Sci.">
        <title>Genomic Encyclopedia of Bacterial and Archaeal Type Strains, Phase III: the genomes of soil and plant-associated and newly described type strains.</title>
        <authorList>
            <person name="Whitman W.B."/>
            <person name="Woyke T."/>
            <person name="Klenk H.P."/>
            <person name="Zhou Y."/>
            <person name="Lilburn T.G."/>
            <person name="Beck B.J."/>
            <person name="De Vos P."/>
            <person name="Vandamme P."/>
            <person name="Eisen J.A."/>
            <person name="Garrity G."/>
            <person name="Hugenholtz P."/>
            <person name="Kyrpides N.C."/>
        </authorList>
    </citation>
    <scope>NUCLEOTIDE SEQUENCE [LARGE SCALE GENOMIC DNA]</scope>
    <source>
        <strain evidence="4 5">CECT 7306</strain>
    </source>
</reference>
<evidence type="ECO:0000256" key="2">
    <source>
        <dbReference type="ARBA" id="ARBA00023027"/>
    </source>
</evidence>
<dbReference type="GO" id="GO:0016491">
    <property type="term" value="F:oxidoreductase activity"/>
    <property type="evidence" value="ECO:0007669"/>
    <property type="project" value="UniProtKB-KW"/>
</dbReference>
<dbReference type="GO" id="GO:0051287">
    <property type="term" value="F:NAD binding"/>
    <property type="evidence" value="ECO:0007669"/>
    <property type="project" value="InterPro"/>
</dbReference>
<comment type="caution">
    <text evidence="4">The sequence shown here is derived from an EMBL/GenBank/DDBJ whole genome shotgun (WGS) entry which is preliminary data.</text>
</comment>
<keyword evidence="1" id="KW-0560">Oxidoreductase</keyword>
<dbReference type="PANTHER" id="PTHR43333:SF1">
    <property type="entry name" value="D-ISOMER SPECIFIC 2-HYDROXYACID DEHYDROGENASE NAD-BINDING DOMAIN-CONTAINING PROTEIN"/>
    <property type="match status" value="1"/>
</dbReference>
<dbReference type="Gene3D" id="3.40.50.720">
    <property type="entry name" value="NAD(P)-binding Rossmann-like Domain"/>
    <property type="match status" value="2"/>
</dbReference>
<dbReference type="InterPro" id="IPR006140">
    <property type="entry name" value="D-isomer_DH_NAD-bd"/>
</dbReference>
<dbReference type="Pfam" id="PF02826">
    <property type="entry name" value="2-Hacid_dh_C"/>
    <property type="match status" value="1"/>
</dbReference>
<organism evidence="4 5">
    <name type="scientific">Pseudokineococcus lusitanus</name>
    <dbReference type="NCBI Taxonomy" id="763993"/>
    <lineage>
        <taxon>Bacteria</taxon>
        <taxon>Bacillati</taxon>
        <taxon>Actinomycetota</taxon>
        <taxon>Actinomycetes</taxon>
        <taxon>Kineosporiales</taxon>
        <taxon>Kineosporiaceae</taxon>
        <taxon>Pseudokineococcus</taxon>
    </lineage>
</organism>
<name>A0A3N1HR85_9ACTN</name>
<evidence type="ECO:0000259" key="3">
    <source>
        <dbReference type="Pfam" id="PF02826"/>
    </source>
</evidence>
<dbReference type="InterPro" id="IPR036291">
    <property type="entry name" value="NAD(P)-bd_dom_sf"/>
</dbReference>
<feature type="domain" description="D-isomer specific 2-hydroxyacid dehydrogenase NAD-binding" evidence="3">
    <location>
        <begin position="145"/>
        <end position="316"/>
    </location>
</feature>
<dbReference type="AlphaFoldDB" id="A0A3N1HR85"/>
<evidence type="ECO:0000313" key="4">
    <source>
        <dbReference type="EMBL" id="ROP45023.1"/>
    </source>
</evidence>
<dbReference type="RefSeq" id="WP_123379213.1">
    <property type="nucleotide sequence ID" value="NZ_RJKN01000002.1"/>
</dbReference>
<proteinExistence type="predicted"/>
<evidence type="ECO:0000313" key="5">
    <source>
        <dbReference type="Proteomes" id="UP000276232"/>
    </source>
</evidence>
<dbReference type="InParanoid" id="A0A3N1HR85"/>
<gene>
    <name evidence="4" type="ORF">EDC03_1153</name>
</gene>
<dbReference type="PANTHER" id="PTHR43333">
    <property type="entry name" value="2-HACID_DH_C DOMAIN-CONTAINING PROTEIN"/>
    <property type="match status" value="1"/>
</dbReference>
<dbReference type="CDD" id="cd05300">
    <property type="entry name" value="2-Hacid_dh_1"/>
    <property type="match status" value="1"/>
</dbReference>
<dbReference type="OrthoDB" id="4324715at2"/>
<dbReference type="SUPFAM" id="SSF51735">
    <property type="entry name" value="NAD(P)-binding Rossmann-fold domains"/>
    <property type="match status" value="1"/>
</dbReference>
<sequence>MTDREPGRLRLAVATALDDGARALLTEREPRVDLVVGPELHAPVRFPGDQGGDPDFRRTPEQQAEFERLLDGADAVLGVPDDSPAALARLVRANPGLRWVHTPAAGGGQSVRAARLTPEELERVAVTTSAGVHAQALTEFALLGLLAGAKRLPRLQADSAAHRWAGSWLMGQLAGSTVLVVGLGGIGTEVARVLSALGARVVGSSRRGRPVEGVDEMVPADRLAEAAGRVDAVVVTLPGTPATKGLVGADVFAALRPGTTFVNVGRGTAVDEEALVRALDDGRVGFAALDVVAREPLDEGSPLWDRPDVLLSPHTAAQTTTLDHRIAELAADNAGRLLDGRELRNRVDVVEFY</sequence>
<keyword evidence="2" id="KW-0520">NAD</keyword>
<accession>A0A3N1HR85</accession>
<dbReference type="Proteomes" id="UP000276232">
    <property type="component" value="Unassembled WGS sequence"/>
</dbReference>
<protein>
    <submittedName>
        <fullName evidence="4">Phosphoglycerate dehydrogenase-like enzyme</fullName>
    </submittedName>
</protein>